<dbReference type="GO" id="GO:0003697">
    <property type="term" value="F:single-stranded DNA binding"/>
    <property type="evidence" value="ECO:0007669"/>
    <property type="project" value="TreeGrafter"/>
</dbReference>
<keyword evidence="3" id="KW-0540">Nuclease</keyword>
<evidence type="ECO:0000256" key="6">
    <source>
        <dbReference type="ARBA" id="ARBA00022839"/>
    </source>
</evidence>
<dbReference type="GO" id="GO:0004527">
    <property type="term" value="F:exonuclease activity"/>
    <property type="evidence" value="ECO:0007669"/>
    <property type="project" value="UniProtKB-KW"/>
</dbReference>
<reference evidence="11 12" key="1">
    <citation type="journal article" date="2015" name="Genome Biol.">
        <title>Comparative genomics of Steinernema reveals deeply conserved gene regulatory networks.</title>
        <authorList>
            <person name="Dillman A.R."/>
            <person name="Macchietto M."/>
            <person name="Porter C.F."/>
            <person name="Rogers A."/>
            <person name="Williams B."/>
            <person name="Antoshechkin I."/>
            <person name="Lee M.M."/>
            <person name="Goodwin Z."/>
            <person name="Lu X."/>
            <person name="Lewis E.E."/>
            <person name="Goodrich-Blair H."/>
            <person name="Stock S.P."/>
            <person name="Adams B.J."/>
            <person name="Sternberg P.W."/>
            <person name="Mortazavi A."/>
        </authorList>
    </citation>
    <scope>NUCLEOTIDE SEQUENCE [LARGE SCALE GENOMIC DNA]</scope>
    <source>
        <strain evidence="11 12">ALL</strain>
    </source>
</reference>
<evidence type="ECO:0000256" key="3">
    <source>
        <dbReference type="ARBA" id="ARBA00022722"/>
    </source>
</evidence>
<evidence type="ECO:0000256" key="4">
    <source>
        <dbReference type="ARBA" id="ARBA00022763"/>
    </source>
</evidence>
<evidence type="ECO:0000256" key="10">
    <source>
        <dbReference type="PIRSR" id="PIRSR610347-2"/>
    </source>
</evidence>
<evidence type="ECO:0000256" key="9">
    <source>
        <dbReference type="PIRSR" id="PIRSR610347-1"/>
    </source>
</evidence>
<dbReference type="GO" id="GO:0005634">
    <property type="term" value="C:nucleus"/>
    <property type="evidence" value="ECO:0007669"/>
    <property type="project" value="UniProtKB-SubCell"/>
</dbReference>
<comment type="similarity">
    <text evidence="2">Belongs to the tyrosyl-DNA phosphodiesterase family.</text>
</comment>
<dbReference type="GO" id="GO:0003690">
    <property type="term" value="F:double-stranded DNA binding"/>
    <property type="evidence" value="ECO:0007669"/>
    <property type="project" value="TreeGrafter"/>
</dbReference>
<evidence type="ECO:0000256" key="5">
    <source>
        <dbReference type="ARBA" id="ARBA00022801"/>
    </source>
</evidence>
<dbReference type="PANTHER" id="PTHR12415:SF0">
    <property type="entry name" value="TYROSYL-DNA PHOSPHODIESTERASE 1"/>
    <property type="match status" value="1"/>
</dbReference>
<feature type="binding site" evidence="10">
    <location>
        <position position="141"/>
    </location>
    <ligand>
        <name>substrate</name>
    </ligand>
</feature>
<dbReference type="Pfam" id="PF06087">
    <property type="entry name" value="Tyr-DNA_phospho"/>
    <property type="match status" value="1"/>
</dbReference>
<dbReference type="EMBL" id="AZBU02000008">
    <property type="protein sequence ID" value="TKR67425.1"/>
    <property type="molecule type" value="Genomic_DNA"/>
</dbReference>
<dbReference type="STRING" id="34508.A0A4V5ZZF8"/>
<dbReference type="SUPFAM" id="SSF56024">
    <property type="entry name" value="Phospholipase D/nuclease"/>
    <property type="match status" value="1"/>
</dbReference>
<evidence type="ECO:0000256" key="8">
    <source>
        <dbReference type="ARBA" id="ARBA00023242"/>
    </source>
</evidence>
<dbReference type="Gene3D" id="3.30.870.10">
    <property type="entry name" value="Endonuclease Chain A"/>
    <property type="match status" value="1"/>
</dbReference>
<name>A0A4V5ZZF8_STECR</name>
<accession>A0A4V5ZZF8</accession>
<keyword evidence="5" id="KW-0378">Hydrolase</keyword>
<keyword evidence="12" id="KW-1185">Reference proteome</keyword>
<dbReference type="PANTHER" id="PTHR12415">
    <property type="entry name" value="TYROSYL-DNA PHOSPHODIESTERASE 1"/>
    <property type="match status" value="1"/>
</dbReference>
<comment type="caution">
    <text evidence="11">The sequence shown here is derived from an EMBL/GenBank/DDBJ whole genome shotgun (WGS) entry which is preliminary data.</text>
</comment>
<evidence type="ECO:0000256" key="1">
    <source>
        <dbReference type="ARBA" id="ARBA00004123"/>
    </source>
</evidence>
<evidence type="ECO:0000256" key="7">
    <source>
        <dbReference type="ARBA" id="ARBA00023204"/>
    </source>
</evidence>
<protein>
    <submittedName>
        <fullName evidence="11">Uncharacterized protein</fullName>
    </submittedName>
</protein>
<dbReference type="AlphaFoldDB" id="A0A4V5ZZF8"/>
<keyword evidence="7" id="KW-0234">DNA repair</keyword>
<dbReference type="Proteomes" id="UP000298663">
    <property type="component" value="Unassembled WGS sequence"/>
</dbReference>
<proteinExistence type="inferred from homology"/>
<dbReference type="GO" id="GO:0017005">
    <property type="term" value="F:3'-tyrosyl-DNA phosphodiesterase activity"/>
    <property type="evidence" value="ECO:0007669"/>
    <property type="project" value="TreeGrafter"/>
</dbReference>
<dbReference type="GO" id="GO:0006281">
    <property type="term" value="P:DNA repair"/>
    <property type="evidence" value="ECO:0007669"/>
    <property type="project" value="UniProtKB-KW"/>
</dbReference>
<dbReference type="OrthoDB" id="47785at2759"/>
<evidence type="ECO:0000256" key="2">
    <source>
        <dbReference type="ARBA" id="ARBA00010205"/>
    </source>
</evidence>
<evidence type="ECO:0000313" key="11">
    <source>
        <dbReference type="EMBL" id="TKR67425.1"/>
    </source>
</evidence>
<keyword evidence="8" id="KW-0539">Nucleus</keyword>
<feature type="active site" description="Nucleophile" evidence="9">
    <location>
        <position position="139"/>
    </location>
</feature>
<comment type="subcellular location">
    <subcellularLocation>
        <location evidence="1">Nucleus</location>
    </subcellularLocation>
</comment>
<evidence type="ECO:0000313" key="12">
    <source>
        <dbReference type="Proteomes" id="UP000298663"/>
    </source>
</evidence>
<sequence length="226" mass="25464">MINCSFQAPNETCVHKRGRGPFRAIGAQKAAAYKPTKESKDPQGVYWTKISELPYRFNARAMTLAELIAMINPVASIHFNFCVDAGYLISQYPSRLRTCPITIVVGETHKAELRQQVSRHFRNIIIAGAPLPIRFGTHHTKLSIFECERALHVVVSTANLIQEDWTTRPKDFTIAEVRWIRMGTLRFENSSAHISRTRTAPLKAGTRSSTGGIACKMPIFHISRTR</sequence>
<keyword evidence="4" id="KW-0227">DNA damage</keyword>
<dbReference type="InterPro" id="IPR010347">
    <property type="entry name" value="Tdp1"/>
</dbReference>
<organism evidence="11 12">
    <name type="scientific">Steinernema carpocapsae</name>
    <name type="common">Entomopathogenic nematode</name>
    <dbReference type="NCBI Taxonomy" id="34508"/>
    <lineage>
        <taxon>Eukaryota</taxon>
        <taxon>Metazoa</taxon>
        <taxon>Ecdysozoa</taxon>
        <taxon>Nematoda</taxon>
        <taxon>Chromadorea</taxon>
        <taxon>Rhabditida</taxon>
        <taxon>Tylenchina</taxon>
        <taxon>Panagrolaimomorpha</taxon>
        <taxon>Strongyloidoidea</taxon>
        <taxon>Steinernematidae</taxon>
        <taxon>Steinernema</taxon>
    </lineage>
</organism>
<gene>
    <name evidence="11" type="ORF">L596_023580</name>
</gene>
<reference evidence="11 12" key="2">
    <citation type="journal article" date="2019" name="G3 (Bethesda)">
        <title>Hybrid Assembly of the Genome of the Entomopathogenic Nematode Steinernema carpocapsae Identifies the X-Chromosome.</title>
        <authorList>
            <person name="Serra L."/>
            <person name="Macchietto M."/>
            <person name="Macias-Munoz A."/>
            <person name="McGill C.J."/>
            <person name="Rodriguez I.M."/>
            <person name="Rodriguez B."/>
            <person name="Murad R."/>
            <person name="Mortazavi A."/>
        </authorList>
    </citation>
    <scope>NUCLEOTIDE SEQUENCE [LARGE SCALE GENOMIC DNA]</scope>
    <source>
        <strain evidence="11 12">ALL</strain>
    </source>
</reference>
<keyword evidence="6" id="KW-0269">Exonuclease</keyword>